<evidence type="ECO:0000313" key="2">
    <source>
        <dbReference type="Proteomes" id="UP001589609"/>
    </source>
</evidence>
<dbReference type="EMBL" id="JBHMAF010000024">
    <property type="protein sequence ID" value="MFB9758299.1"/>
    <property type="molecule type" value="Genomic_DNA"/>
</dbReference>
<organism evidence="1 2">
    <name type="scientific">Ectobacillus funiculus</name>
    <dbReference type="NCBI Taxonomy" id="137993"/>
    <lineage>
        <taxon>Bacteria</taxon>
        <taxon>Bacillati</taxon>
        <taxon>Bacillota</taxon>
        <taxon>Bacilli</taxon>
        <taxon>Bacillales</taxon>
        <taxon>Bacillaceae</taxon>
        <taxon>Ectobacillus</taxon>
    </lineage>
</organism>
<evidence type="ECO:0000313" key="1">
    <source>
        <dbReference type="EMBL" id="MFB9758299.1"/>
    </source>
</evidence>
<protein>
    <submittedName>
        <fullName evidence="1">Uncharacterized protein</fullName>
    </submittedName>
</protein>
<dbReference type="Proteomes" id="UP001589609">
    <property type="component" value="Unassembled WGS sequence"/>
</dbReference>
<reference evidence="1 2" key="1">
    <citation type="submission" date="2024-09" db="EMBL/GenBank/DDBJ databases">
        <authorList>
            <person name="Sun Q."/>
            <person name="Mori K."/>
        </authorList>
    </citation>
    <scope>NUCLEOTIDE SEQUENCE [LARGE SCALE GENOMIC DNA]</scope>
    <source>
        <strain evidence="1 2">JCM 11201</strain>
    </source>
</reference>
<proteinExistence type="predicted"/>
<accession>A0ABV5WCJ8</accession>
<keyword evidence="2" id="KW-1185">Reference proteome</keyword>
<comment type="caution">
    <text evidence="1">The sequence shown here is derived from an EMBL/GenBank/DDBJ whole genome shotgun (WGS) entry which is preliminary data.</text>
</comment>
<gene>
    <name evidence="1" type="ORF">ACFFMS_07160</name>
</gene>
<sequence length="78" mass="8526">MNGPVRRKIDSTAKLEKEDRSISFMSGQKAEQTVCLAVGFASIHLAADVNEQNEGREIPLPLISIIRVRSDAGGNQIF</sequence>
<name>A0ABV5WCJ8_9BACI</name>